<dbReference type="Gene3D" id="1.25.40.10">
    <property type="entry name" value="Tetratricopeptide repeat domain"/>
    <property type="match status" value="1"/>
</dbReference>
<accession>A0A6G0XXQ1</accession>
<evidence type="ECO:0000256" key="10">
    <source>
        <dbReference type="PROSITE-ProRule" id="PRU00266"/>
    </source>
</evidence>
<comment type="catalytic activity">
    <reaction evidence="1">
        <text>[protein]-peptidylproline (omega=180) = [protein]-peptidylproline (omega=0)</text>
        <dbReference type="Rhea" id="RHEA:16237"/>
        <dbReference type="Rhea" id="RHEA-COMP:10747"/>
        <dbReference type="Rhea" id="RHEA-COMP:10748"/>
        <dbReference type="ChEBI" id="CHEBI:83833"/>
        <dbReference type="ChEBI" id="CHEBI:83834"/>
        <dbReference type="EC" id="5.2.1.8"/>
    </reaction>
</comment>
<dbReference type="PROSITE" id="PS50137">
    <property type="entry name" value="DS_RBD"/>
    <property type="match status" value="2"/>
</dbReference>
<dbReference type="SMART" id="SM00028">
    <property type="entry name" value="TPR"/>
    <property type="match status" value="2"/>
</dbReference>
<feature type="repeat" description="TPR" evidence="11">
    <location>
        <begin position="184"/>
        <end position="217"/>
    </location>
</feature>
<proteinExistence type="predicted"/>
<dbReference type="AlphaFoldDB" id="A0A6G0XXQ1"/>
<dbReference type="InterPro" id="IPR019734">
    <property type="entry name" value="TPR_rpt"/>
</dbReference>
<dbReference type="GO" id="GO:0005737">
    <property type="term" value="C:cytoplasm"/>
    <property type="evidence" value="ECO:0007669"/>
    <property type="project" value="UniProtKB-SubCell"/>
</dbReference>
<evidence type="ECO:0000256" key="9">
    <source>
        <dbReference type="ARBA" id="ARBA00023235"/>
    </source>
</evidence>
<comment type="caution">
    <text evidence="14">The sequence shown here is derived from an EMBL/GenBank/DDBJ whole genome shotgun (WGS) entry which is preliminary data.</text>
</comment>
<dbReference type="VEuPathDB" id="FungiDB:AeMF1_016912"/>
<protein>
    <recommendedName>
        <fullName evidence="3">peptidylprolyl isomerase</fullName>
        <ecNumber evidence="3">5.2.1.8</ecNumber>
    </recommendedName>
</protein>
<evidence type="ECO:0000313" key="14">
    <source>
        <dbReference type="EMBL" id="KAF0745376.1"/>
    </source>
</evidence>
<dbReference type="SUPFAM" id="SSF48452">
    <property type="entry name" value="TPR-like"/>
    <property type="match status" value="1"/>
</dbReference>
<evidence type="ECO:0000256" key="7">
    <source>
        <dbReference type="ARBA" id="ARBA00022803"/>
    </source>
</evidence>
<dbReference type="PANTHER" id="PTHR46512">
    <property type="entry name" value="PEPTIDYLPROLYL ISOMERASE"/>
    <property type="match status" value="1"/>
</dbReference>
<dbReference type="SUPFAM" id="SSF54768">
    <property type="entry name" value="dsRNA-binding domain-like"/>
    <property type="match status" value="2"/>
</dbReference>
<dbReference type="Proteomes" id="UP000481153">
    <property type="component" value="Unassembled WGS sequence"/>
</dbReference>
<evidence type="ECO:0000256" key="12">
    <source>
        <dbReference type="SAM" id="MobiDB-lite"/>
    </source>
</evidence>
<keyword evidence="5" id="KW-0597">Phosphoprotein</keyword>
<reference evidence="14 15" key="1">
    <citation type="submission" date="2019-07" db="EMBL/GenBank/DDBJ databases">
        <title>Genomics analysis of Aphanomyces spp. identifies a new class of oomycete effector associated with host adaptation.</title>
        <authorList>
            <person name="Gaulin E."/>
        </authorList>
    </citation>
    <scope>NUCLEOTIDE SEQUENCE [LARGE SCALE GENOMIC DNA]</scope>
    <source>
        <strain evidence="14 15">ATCC 201684</strain>
    </source>
</reference>
<evidence type="ECO:0000256" key="8">
    <source>
        <dbReference type="ARBA" id="ARBA00023110"/>
    </source>
</evidence>
<name>A0A6G0XXQ1_9STRA</name>
<feature type="domain" description="DRBM" evidence="13">
    <location>
        <begin position="419"/>
        <end position="488"/>
    </location>
</feature>
<dbReference type="PROSITE" id="PS50005">
    <property type="entry name" value="TPR"/>
    <property type="match status" value="1"/>
</dbReference>
<evidence type="ECO:0000256" key="11">
    <source>
        <dbReference type="PROSITE-ProRule" id="PRU00339"/>
    </source>
</evidence>
<keyword evidence="6" id="KW-0677">Repeat</keyword>
<dbReference type="Pfam" id="PF00035">
    <property type="entry name" value="dsrm"/>
    <property type="match status" value="1"/>
</dbReference>
<keyword evidence="8" id="KW-0697">Rotamase</keyword>
<evidence type="ECO:0000256" key="3">
    <source>
        <dbReference type="ARBA" id="ARBA00013194"/>
    </source>
</evidence>
<keyword evidence="10" id="KW-0694">RNA-binding</keyword>
<evidence type="ECO:0000256" key="1">
    <source>
        <dbReference type="ARBA" id="ARBA00000971"/>
    </source>
</evidence>
<dbReference type="Pfam" id="PF07719">
    <property type="entry name" value="TPR_2"/>
    <property type="match status" value="1"/>
</dbReference>
<evidence type="ECO:0000259" key="13">
    <source>
        <dbReference type="PROSITE" id="PS50137"/>
    </source>
</evidence>
<feature type="domain" description="DRBM" evidence="13">
    <location>
        <begin position="285"/>
        <end position="357"/>
    </location>
</feature>
<organism evidence="14 15">
    <name type="scientific">Aphanomyces euteiches</name>
    <dbReference type="NCBI Taxonomy" id="100861"/>
    <lineage>
        <taxon>Eukaryota</taxon>
        <taxon>Sar</taxon>
        <taxon>Stramenopiles</taxon>
        <taxon>Oomycota</taxon>
        <taxon>Saprolegniomycetes</taxon>
        <taxon>Saprolegniales</taxon>
        <taxon>Verrucalvaceae</taxon>
        <taxon>Aphanomyces</taxon>
    </lineage>
</organism>
<dbReference type="InterPro" id="IPR013105">
    <property type="entry name" value="TPR_2"/>
</dbReference>
<dbReference type="GO" id="GO:0003723">
    <property type="term" value="F:RNA binding"/>
    <property type="evidence" value="ECO:0007669"/>
    <property type="project" value="UniProtKB-UniRule"/>
</dbReference>
<evidence type="ECO:0000256" key="5">
    <source>
        <dbReference type="ARBA" id="ARBA00022553"/>
    </source>
</evidence>
<keyword evidence="15" id="KW-1185">Reference proteome</keyword>
<dbReference type="EC" id="5.2.1.8" evidence="3"/>
<dbReference type="EMBL" id="VJMJ01000002">
    <property type="protein sequence ID" value="KAF0745376.1"/>
    <property type="molecule type" value="Genomic_DNA"/>
</dbReference>
<evidence type="ECO:0000256" key="2">
    <source>
        <dbReference type="ARBA" id="ARBA00004496"/>
    </source>
</evidence>
<evidence type="ECO:0000256" key="6">
    <source>
        <dbReference type="ARBA" id="ARBA00022737"/>
    </source>
</evidence>
<keyword evidence="4" id="KW-0963">Cytoplasm</keyword>
<dbReference type="PANTHER" id="PTHR46512:SF9">
    <property type="entry name" value="PEPTIDYLPROLYL ISOMERASE"/>
    <property type="match status" value="1"/>
</dbReference>
<gene>
    <name evidence="14" type="ORF">Ae201684_000397</name>
</gene>
<keyword evidence="7 11" id="KW-0802">TPR repeat</keyword>
<feature type="compositionally biased region" description="Basic and acidic residues" evidence="12">
    <location>
        <begin position="258"/>
        <end position="271"/>
    </location>
</feature>
<dbReference type="InterPro" id="IPR050754">
    <property type="entry name" value="FKBP4/5/8-like"/>
</dbReference>
<dbReference type="InterPro" id="IPR011990">
    <property type="entry name" value="TPR-like_helical_dom_sf"/>
</dbReference>
<comment type="subcellular location">
    <subcellularLocation>
        <location evidence="2">Cytoplasm</location>
    </subcellularLocation>
</comment>
<dbReference type="InterPro" id="IPR014720">
    <property type="entry name" value="dsRBD_dom"/>
</dbReference>
<keyword evidence="9" id="KW-0413">Isomerase</keyword>
<feature type="region of interest" description="Disordered" evidence="12">
    <location>
        <begin position="258"/>
        <end position="288"/>
    </location>
</feature>
<evidence type="ECO:0000256" key="4">
    <source>
        <dbReference type="ARBA" id="ARBA00022490"/>
    </source>
</evidence>
<dbReference type="Gene3D" id="3.30.160.20">
    <property type="match status" value="2"/>
</dbReference>
<sequence length="507" mass="57956">MLVHPELIERLATVDKPTQKLLKNVIQYEPVQQMLMSFLADTSRSFEDWIWDTKTREVLSRLERMAQSPGQDIVREDPTLRATYEDALVNGIDNMDAQSIYEAANVAKEAGKTHFGQKRFQAALTAFRKAADLLKPQLDAHADTLAQLFVTCCTNAAICGIKLEQWPVVREYAQYALVHDPQHGKAWYCLSKLFLKEQRYDEAKDAVEKSLEINPTDPLCKKVLQDIEVVRERSEARLAKENEKIREEAERARKKEAERLAKLQPKEDKLKPRFVPLPQPTSSANPNSLLNSYFMKSRETFAPEYAQLNDSEDGEPPLFQCTITNITTNTVLARSQATNKKKAQTIASEVAIMKLWSDRYAANNLHKEDQEYLDQHPEVLVKFQSIDFDAAHTEPLDMTTKLSTYKCAIFLRHQDKGMMPSMYLNELHAQGKLHFGYEVDDLSDIPNNIQLFRVSALLNGRIVATHEHPSKKTAKQVVAKEALEIAIRESREMFPDQTEHDEPAETK</sequence>
<evidence type="ECO:0000313" key="15">
    <source>
        <dbReference type="Proteomes" id="UP000481153"/>
    </source>
</evidence>
<dbReference type="GO" id="GO:0003755">
    <property type="term" value="F:peptidyl-prolyl cis-trans isomerase activity"/>
    <property type="evidence" value="ECO:0007669"/>
    <property type="project" value="UniProtKB-EC"/>
</dbReference>